<keyword evidence="2" id="KW-1185">Reference proteome</keyword>
<dbReference type="OrthoDB" id="6125697at2759"/>
<accession>A0A8S3RBF6</accession>
<name>A0A8S3RBF6_MYTED</name>
<sequence length="228" mass="26000">MDLYLIVSFYKVRGVQHESLTNRNLIKRRKYSARKNKQYKKVVMSFLKNVFSSKPEISTSSPTVSKSSRLNGILRKESTSDSSSLDTFDSRCSICTETQSVNISNSENSSDDSDSCIDCGSKLGKNNSKINPKRVSFNAQVKRRVFLSDASERTRDKTNQNAVRHSMHVNPHNHSIHVNPQYHRHSIHVKPNHHRHSLQTSGYVMYVPGHPGSSYQITNKGTLYFRII</sequence>
<dbReference type="AlphaFoldDB" id="A0A8S3RBF6"/>
<proteinExistence type="predicted"/>
<protein>
    <submittedName>
        <fullName evidence="1">Uncharacterized protein</fullName>
    </submittedName>
</protein>
<evidence type="ECO:0000313" key="1">
    <source>
        <dbReference type="EMBL" id="CAG2206675.1"/>
    </source>
</evidence>
<gene>
    <name evidence="1" type="ORF">MEDL_20986</name>
</gene>
<reference evidence="1" key="1">
    <citation type="submission" date="2021-03" db="EMBL/GenBank/DDBJ databases">
        <authorList>
            <person name="Bekaert M."/>
        </authorList>
    </citation>
    <scope>NUCLEOTIDE SEQUENCE</scope>
</reference>
<dbReference type="Proteomes" id="UP000683360">
    <property type="component" value="Unassembled WGS sequence"/>
</dbReference>
<evidence type="ECO:0000313" key="2">
    <source>
        <dbReference type="Proteomes" id="UP000683360"/>
    </source>
</evidence>
<organism evidence="1 2">
    <name type="scientific">Mytilus edulis</name>
    <name type="common">Blue mussel</name>
    <dbReference type="NCBI Taxonomy" id="6550"/>
    <lineage>
        <taxon>Eukaryota</taxon>
        <taxon>Metazoa</taxon>
        <taxon>Spiralia</taxon>
        <taxon>Lophotrochozoa</taxon>
        <taxon>Mollusca</taxon>
        <taxon>Bivalvia</taxon>
        <taxon>Autobranchia</taxon>
        <taxon>Pteriomorphia</taxon>
        <taxon>Mytilida</taxon>
        <taxon>Mytiloidea</taxon>
        <taxon>Mytilidae</taxon>
        <taxon>Mytilinae</taxon>
        <taxon>Mytilus</taxon>
    </lineage>
</organism>
<comment type="caution">
    <text evidence="1">The sequence shown here is derived from an EMBL/GenBank/DDBJ whole genome shotgun (WGS) entry which is preliminary data.</text>
</comment>
<dbReference type="EMBL" id="CAJPWZ010001057">
    <property type="protein sequence ID" value="CAG2206675.1"/>
    <property type="molecule type" value="Genomic_DNA"/>
</dbReference>